<dbReference type="PROSITE" id="PS51980">
    <property type="entry name" value="OCEL"/>
    <property type="match status" value="1"/>
</dbReference>
<dbReference type="PANTHER" id="PTHR23288:SF3">
    <property type="entry name" value="MARVEL DOMAIN-CONTAINING PROTEIN 2"/>
    <property type="match status" value="1"/>
</dbReference>
<dbReference type="InterPro" id="IPR031176">
    <property type="entry name" value="ELL/occludin"/>
</dbReference>
<evidence type="ECO:0000256" key="7">
    <source>
        <dbReference type="ARBA" id="ARBA00022949"/>
    </source>
</evidence>
<feature type="transmembrane region" description="Helical" evidence="13">
    <location>
        <begin position="52"/>
        <end position="73"/>
    </location>
</feature>
<comment type="similarity">
    <text evidence="3 12">Belongs to the ELL/occludin family.</text>
</comment>
<evidence type="ECO:0000256" key="3">
    <source>
        <dbReference type="ARBA" id="ARBA00009171"/>
    </source>
</evidence>
<keyword evidence="9" id="KW-0175">Coiled coil</keyword>
<evidence type="ECO:0000256" key="1">
    <source>
        <dbReference type="ARBA" id="ARBA00004435"/>
    </source>
</evidence>
<evidence type="ECO:0000256" key="10">
    <source>
        <dbReference type="ARBA" id="ARBA00023136"/>
    </source>
</evidence>
<protein>
    <recommendedName>
        <fullName evidence="18">MARVEL domain-containing protein</fullName>
    </recommendedName>
</protein>
<dbReference type="PROSITE" id="PS51225">
    <property type="entry name" value="MARVEL"/>
    <property type="match status" value="1"/>
</dbReference>
<dbReference type="Proteomes" id="UP000694420">
    <property type="component" value="Unplaced"/>
</dbReference>
<dbReference type="Ensembl" id="ENSNPET00000017278.1">
    <property type="protein sequence ID" value="ENSNPEP00000016866.1"/>
    <property type="gene ID" value="ENSNPEG00000012553.1"/>
</dbReference>
<feature type="domain" description="MARVEL" evidence="14">
    <location>
        <begin position="3"/>
        <end position="167"/>
    </location>
</feature>
<feature type="transmembrane region" description="Helical" evidence="13">
    <location>
        <begin position="94"/>
        <end position="112"/>
    </location>
</feature>
<dbReference type="PANTHER" id="PTHR23288">
    <property type="entry name" value="OCCLUDIN AND RNA POLYMERASE II ELONGATION FACTOR ELL"/>
    <property type="match status" value="1"/>
</dbReference>
<proteinExistence type="inferred from homology"/>
<keyword evidence="7" id="KW-0965">Cell junction</keyword>
<dbReference type="Gene3D" id="6.10.140.340">
    <property type="match status" value="1"/>
</dbReference>
<feature type="transmembrane region" description="Helical" evidence="13">
    <location>
        <begin position="142"/>
        <end position="166"/>
    </location>
</feature>
<dbReference type="GO" id="GO:0070830">
    <property type="term" value="P:bicellular tight junction assembly"/>
    <property type="evidence" value="ECO:0007669"/>
    <property type="project" value="TreeGrafter"/>
</dbReference>
<evidence type="ECO:0000256" key="5">
    <source>
        <dbReference type="ARBA" id="ARBA00022475"/>
    </source>
</evidence>
<evidence type="ECO:0000259" key="14">
    <source>
        <dbReference type="PROSITE" id="PS51225"/>
    </source>
</evidence>
<evidence type="ECO:0000313" key="16">
    <source>
        <dbReference type="Ensembl" id="ENSNPEP00000016866.1"/>
    </source>
</evidence>
<evidence type="ECO:0000256" key="13">
    <source>
        <dbReference type="SAM" id="Phobius"/>
    </source>
</evidence>
<evidence type="ECO:0000256" key="11">
    <source>
        <dbReference type="PROSITE-ProRule" id="PRU00581"/>
    </source>
</evidence>
<dbReference type="Pfam" id="PF01284">
    <property type="entry name" value="MARVEL"/>
    <property type="match status" value="1"/>
</dbReference>
<accession>A0A8C6ZTI0</accession>
<keyword evidence="17" id="KW-1185">Reference proteome</keyword>
<dbReference type="Pfam" id="PF07303">
    <property type="entry name" value="Occludin_ELL"/>
    <property type="match status" value="1"/>
</dbReference>
<dbReference type="GO" id="GO:0005923">
    <property type="term" value="C:bicellular tight junction"/>
    <property type="evidence" value="ECO:0007669"/>
    <property type="project" value="UniProtKB-SubCell"/>
</dbReference>
<keyword evidence="8 13" id="KW-1133">Transmembrane helix</keyword>
<dbReference type="SUPFAM" id="SSF144292">
    <property type="entry name" value="occludin/ELL-like"/>
    <property type="match status" value="1"/>
</dbReference>
<reference evidence="16" key="2">
    <citation type="submission" date="2025-09" db="UniProtKB">
        <authorList>
            <consortium name="Ensembl"/>
        </authorList>
    </citation>
    <scope>IDENTIFICATION</scope>
</reference>
<dbReference type="InterPro" id="IPR010844">
    <property type="entry name" value="Occludin_ELL"/>
</dbReference>
<sequence length="346" mass="37726">MKSWPGLLRVLGGLQLLFGGTVFACVCAYVQRDAAWLTGELPAWGGAQGAPLMPFVLVVATVAWLLSAVLLGLSATSYHRSVLLRAAWWPPTKAALHALLFLLYVAAAGAYVDTVTLGGLCSSPLAGGPLLSALCRLAGGQAAALVFLFLTALLYLASSIVCIKMWRHEAARRWRLQDAPCPWPVLSQTMCCKQRLPAPCTGNAGELGTGPPRPPPQVPAQGPVPVPCTDSCLPGPGRKYPAIRSAPQREQYKAVFCDQLAEYRELRGRLRAARRALGELDALMSRAPRRAPRWERVSNGEQWEPQPGLSLLEKQERCNYLRKKLLHIKSRIREYDHAAPESSVCF</sequence>
<dbReference type="InterPro" id="IPR008253">
    <property type="entry name" value="Marvel"/>
</dbReference>
<evidence type="ECO:0000256" key="9">
    <source>
        <dbReference type="ARBA" id="ARBA00023054"/>
    </source>
</evidence>
<dbReference type="PROSITE" id="PS51257">
    <property type="entry name" value="PROKAR_LIPOPROTEIN"/>
    <property type="match status" value="1"/>
</dbReference>
<keyword evidence="5" id="KW-1003">Cell membrane</keyword>
<evidence type="ECO:0000256" key="8">
    <source>
        <dbReference type="ARBA" id="ARBA00022989"/>
    </source>
</evidence>
<evidence type="ECO:0008006" key="18">
    <source>
        <dbReference type="Google" id="ProtNLM"/>
    </source>
</evidence>
<name>A0A8C6ZTI0_NOTPE</name>
<organism evidence="16 17">
    <name type="scientific">Nothoprocta perdicaria</name>
    <name type="common">Chilean tinamou</name>
    <name type="synonym">Crypturus perdicarius</name>
    <dbReference type="NCBI Taxonomy" id="30464"/>
    <lineage>
        <taxon>Eukaryota</taxon>
        <taxon>Metazoa</taxon>
        <taxon>Chordata</taxon>
        <taxon>Craniata</taxon>
        <taxon>Vertebrata</taxon>
        <taxon>Euteleostomi</taxon>
        <taxon>Archelosauria</taxon>
        <taxon>Archosauria</taxon>
        <taxon>Dinosauria</taxon>
        <taxon>Saurischia</taxon>
        <taxon>Theropoda</taxon>
        <taxon>Coelurosauria</taxon>
        <taxon>Aves</taxon>
        <taxon>Palaeognathae</taxon>
        <taxon>Tinamiformes</taxon>
        <taxon>Tinamidae</taxon>
        <taxon>Nothoprocta</taxon>
    </lineage>
</organism>
<reference evidence="16" key="1">
    <citation type="submission" date="2025-08" db="UniProtKB">
        <authorList>
            <consortium name="Ensembl"/>
        </authorList>
    </citation>
    <scope>IDENTIFICATION</scope>
</reference>
<dbReference type="GO" id="GO:0016324">
    <property type="term" value="C:apical plasma membrane"/>
    <property type="evidence" value="ECO:0007669"/>
    <property type="project" value="TreeGrafter"/>
</dbReference>
<comment type="subcellular location">
    <subcellularLocation>
        <location evidence="1">Cell junction</location>
        <location evidence="1">Tight junction</location>
    </subcellularLocation>
    <subcellularLocation>
        <location evidence="2">Cell membrane</location>
        <topology evidence="2">Multi-pass membrane protein</topology>
    </subcellularLocation>
</comment>
<keyword evidence="10 11" id="KW-0472">Membrane</keyword>
<evidence type="ECO:0000256" key="2">
    <source>
        <dbReference type="ARBA" id="ARBA00004651"/>
    </source>
</evidence>
<evidence type="ECO:0000256" key="6">
    <source>
        <dbReference type="ARBA" id="ARBA00022692"/>
    </source>
</evidence>
<evidence type="ECO:0000256" key="12">
    <source>
        <dbReference type="PROSITE-ProRule" id="PRU01324"/>
    </source>
</evidence>
<evidence type="ECO:0000256" key="4">
    <source>
        <dbReference type="ARBA" id="ARBA00022427"/>
    </source>
</evidence>
<keyword evidence="4" id="KW-0796">Tight junction</keyword>
<dbReference type="AlphaFoldDB" id="A0A8C6ZTI0"/>
<dbReference type="GO" id="GO:0031410">
    <property type="term" value="C:cytoplasmic vesicle"/>
    <property type="evidence" value="ECO:0007669"/>
    <property type="project" value="TreeGrafter"/>
</dbReference>
<evidence type="ECO:0000313" key="17">
    <source>
        <dbReference type="Proteomes" id="UP000694420"/>
    </source>
</evidence>
<keyword evidence="6 11" id="KW-0812">Transmembrane</keyword>
<feature type="domain" description="OCEL" evidence="15">
    <location>
        <begin position="234"/>
        <end position="340"/>
    </location>
</feature>
<evidence type="ECO:0000259" key="15">
    <source>
        <dbReference type="PROSITE" id="PS51980"/>
    </source>
</evidence>